<dbReference type="OrthoDB" id="8191755at2759"/>
<feature type="compositionally biased region" description="Basic and acidic residues" evidence="2">
    <location>
        <begin position="242"/>
        <end position="255"/>
    </location>
</feature>
<evidence type="ECO:0000259" key="3">
    <source>
        <dbReference type="Pfam" id="PF05225"/>
    </source>
</evidence>
<evidence type="ECO:0000256" key="2">
    <source>
        <dbReference type="SAM" id="MobiDB-lite"/>
    </source>
</evidence>
<dbReference type="Proteomes" id="UP000801492">
    <property type="component" value="Unassembled WGS sequence"/>
</dbReference>
<evidence type="ECO:0000256" key="1">
    <source>
        <dbReference type="ARBA" id="ARBA00004123"/>
    </source>
</evidence>
<proteinExistence type="predicted"/>
<dbReference type="Pfam" id="PF05225">
    <property type="entry name" value="HTH_psq"/>
    <property type="match status" value="1"/>
</dbReference>
<dbReference type="InterPro" id="IPR009057">
    <property type="entry name" value="Homeodomain-like_sf"/>
</dbReference>
<dbReference type="CDD" id="cd15517">
    <property type="entry name" value="PHD_TCF19_like"/>
    <property type="match status" value="1"/>
</dbReference>
<dbReference type="InterPro" id="IPR007889">
    <property type="entry name" value="HTH_Psq"/>
</dbReference>
<comment type="subcellular location">
    <subcellularLocation>
        <location evidence="1">Nucleus</location>
    </subcellularLocation>
</comment>
<accession>A0A8K0G844</accession>
<protein>
    <recommendedName>
        <fullName evidence="3">HTH psq-type domain-containing protein</fullName>
    </recommendedName>
</protein>
<feature type="region of interest" description="Disordered" evidence="2">
    <location>
        <begin position="242"/>
        <end position="293"/>
    </location>
</feature>
<gene>
    <name evidence="4" type="ORF">ILUMI_16539</name>
</gene>
<comment type="caution">
    <text evidence="4">The sequence shown here is derived from an EMBL/GenBank/DDBJ whole genome shotgun (WGS) entry which is preliminary data.</text>
</comment>
<dbReference type="SUPFAM" id="SSF57903">
    <property type="entry name" value="FYVE/PHD zinc finger"/>
    <property type="match status" value="1"/>
</dbReference>
<keyword evidence="5" id="KW-1185">Reference proteome</keyword>
<evidence type="ECO:0000313" key="4">
    <source>
        <dbReference type="EMBL" id="KAF2889634.1"/>
    </source>
</evidence>
<dbReference type="SUPFAM" id="SSF46689">
    <property type="entry name" value="Homeodomain-like"/>
    <property type="match status" value="1"/>
</dbReference>
<dbReference type="EMBL" id="VTPC01064359">
    <property type="protein sequence ID" value="KAF2889634.1"/>
    <property type="molecule type" value="Genomic_DNA"/>
</dbReference>
<dbReference type="GO" id="GO:0005634">
    <property type="term" value="C:nucleus"/>
    <property type="evidence" value="ECO:0007669"/>
    <property type="project" value="UniProtKB-SubCell"/>
</dbReference>
<dbReference type="GO" id="GO:0003677">
    <property type="term" value="F:DNA binding"/>
    <property type="evidence" value="ECO:0007669"/>
    <property type="project" value="InterPro"/>
</dbReference>
<reference evidence="4" key="1">
    <citation type="submission" date="2019-08" db="EMBL/GenBank/DDBJ databases">
        <title>The genome of the North American firefly Photinus pyralis.</title>
        <authorList>
            <consortium name="Photinus pyralis genome working group"/>
            <person name="Fallon T.R."/>
            <person name="Sander Lower S.E."/>
            <person name="Weng J.-K."/>
        </authorList>
    </citation>
    <scope>NUCLEOTIDE SEQUENCE</scope>
    <source>
        <strain evidence="4">TRF0915ILg1</strain>
        <tissue evidence="4">Whole body</tissue>
    </source>
</reference>
<sequence length="360" mass="40145">MPKTRPRSTNKAAWSSASLAQAYDLMKEGLSMRQAAKSMNIPFSSLQKRLKKQAFADPRLGRHTVFTTELENVLAERIKLLSNIFYGCTGIQIRKIAYKYANELGLQHKFDSSSKMAGCDWLEGFLRRNKISIRKPEATSINRITAFNKTETLSISVPIAAQMPSSSMSSTTDNQMPSTSTQSKQPVPDASSSQVINTLLPIPKGKPSVTIRKGRAKQHAQILTTTPLKASLIDKENKEIAKKTKEETKRNENNKKSAKTVKGRAMVASNKRLAQQKSVNKAKRRVLQDQNSSTESDISLTKICDDNEDDDADDAGNICMICSEFGRNNEMWYRCTSCGLWVHEDCTGWDSPEGYVCDNC</sequence>
<organism evidence="4 5">
    <name type="scientific">Ignelater luminosus</name>
    <name type="common">Cucubano</name>
    <name type="synonym">Pyrophorus luminosus</name>
    <dbReference type="NCBI Taxonomy" id="2038154"/>
    <lineage>
        <taxon>Eukaryota</taxon>
        <taxon>Metazoa</taxon>
        <taxon>Ecdysozoa</taxon>
        <taxon>Arthropoda</taxon>
        <taxon>Hexapoda</taxon>
        <taxon>Insecta</taxon>
        <taxon>Pterygota</taxon>
        <taxon>Neoptera</taxon>
        <taxon>Endopterygota</taxon>
        <taxon>Coleoptera</taxon>
        <taxon>Polyphaga</taxon>
        <taxon>Elateriformia</taxon>
        <taxon>Elateroidea</taxon>
        <taxon>Elateridae</taxon>
        <taxon>Agrypninae</taxon>
        <taxon>Pyrophorini</taxon>
        <taxon>Ignelater</taxon>
    </lineage>
</organism>
<name>A0A8K0G844_IGNLU</name>
<feature type="domain" description="HTH psq-type" evidence="3">
    <location>
        <begin position="27"/>
        <end position="52"/>
    </location>
</feature>
<evidence type="ECO:0000313" key="5">
    <source>
        <dbReference type="Proteomes" id="UP000801492"/>
    </source>
</evidence>
<dbReference type="AlphaFoldDB" id="A0A8K0G844"/>
<dbReference type="InterPro" id="IPR011011">
    <property type="entry name" value="Znf_FYVE_PHD"/>
</dbReference>
<feature type="region of interest" description="Disordered" evidence="2">
    <location>
        <begin position="164"/>
        <end position="192"/>
    </location>
</feature>